<evidence type="ECO:0000313" key="1">
    <source>
        <dbReference type="EMBL" id="KAL0100875.1"/>
    </source>
</evidence>
<comment type="caution">
    <text evidence="1">The sequence shown here is derived from an EMBL/GenBank/DDBJ whole genome shotgun (WGS) entry which is preliminary data.</text>
</comment>
<reference evidence="1 2" key="1">
    <citation type="submission" date="2023-03" db="EMBL/GenBank/DDBJ databases">
        <title>High recombination rates correlate with genetic variation in Cardiocondyla obscurior ants.</title>
        <authorList>
            <person name="Errbii M."/>
        </authorList>
    </citation>
    <scope>NUCLEOTIDE SEQUENCE [LARGE SCALE GENOMIC DNA]</scope>
    <source>
        <strain evidence="1">Alpha-2009</strain>
        <tissue evidence="1">Whole body</tissue>
    </source>
</reference>
<dbReference type="Proteomes" id="UP001430953">
    <property type="component" value="Unassembled WGS sequence"/>
</dbReference>
<gene>
    <name evidence="1" type="ORF">PUN28_019335</name>
</gene>
<dbReference type="AlphaFoldDB" id="A0AAW2EFB7"/>
<evidence type="ECO:0000313" key="2">
    <source>
        <dbReference type="Proteomes" id="UP001430953"/>
    </source>
</evidence>
<sequence length="81" mass="8628">MHRSASGESLHVESFAVETEVARVVALASKIKSVSYEYPVGDSGNETRGTVIIVNSRAFMVTGRGNKHLPFSPGSVTGHIL</sequence>
<organism evidence="1 2">
    <name type="scientific">Cardiocondyla obscurior</name>
    <dbReference type="NCBI Taxonomy" id="286306"/>
    <lineage>
        <taxon>Eukaryota</taxon>
        <taxon>Metazoa</taxon>
        <taxon>Ecdysozoa</taxon>
        <taxon>Arthropoda</taxon>
        <taxon>Hexapoda</taxon>
        <taxon>Insecta</taxon>
        <taxon>Pterygota</taxon>
        <taxon>Neoptera</taxon>
        <taxon>Endopterygota</taxon>
        <taxon>Hymenoptera</taxon>
        <taxon>Apocrita</taxon>
        <taxon>Aculeata</taxon>
        <taxon>Formicoidea</taxon>
        <taxon>Formicidae</taxon>
        <taxon>Myrmicinae</taxon>
        <taxon>Cardiocondyla</taxon>
    </lineage>
</organism>
<protein>
    <submittedName>
        <fullName evidence="1">Uncharacterized protein</fullName>
    </submittedName>
</protein>
<dbReference type="EMBL" id="JADYXP020000025">
    <property type="protein sequence ID" value="KAL0100875.1"/>
    <property type="molecule type" value="Genomic_DNA"/>
</dbReference>
<proteinExistence type="predicted"/>
<name>A0AAW2EFB7_9HYME</name>
<accession>A0AAW2EFB7</accession>
<keyword evidence="2" id="KW-1185">Reference proteome</keyword>